<evidence type="ECO:0000313" key="2">
    <source>
        <dbReference type="Proteomes" id="UP000019700"/>
    </source>
</evidence>
<dbReference type="RefSeq" id="YP_009021510.1">
    <property type="nucleotide sequence ID" value="NC_023859.1"/>
</dbReference>
<dbReference type="KEGG" id="vg:18938376"/>
<proteinExistence type="predicted"/>
<protein>
    <submittedName>
        <fullName evidence="1">Uncharacterized protein</fullName>
    </submittedName>
</protein>
<dbReference type="GeneID" id="18938376"/>
<dbReference type="EMBL" id="KJ173786">
    <property type="protein sequence ID" value="AHL18535.1"/>
    <property type="molecule type" value="Genomic_DNA"/>
</dbReference>
<name>W8NNL7_9CAUD</name>
<keyword evidence="2" id="KW-1185">Reference proteome</keyword>
<organism evidence="1 2">
    <name type="scientific">Microbacterium phage vB_MoxS-ISF9</name>
    <dbReference type="NCBI Taxonomy" id="1458670"/>
    <lineage>
        <taxon>Viruses</taxon>
        <taxon>Duplodnaviria</taxon>
        <taxon>Heunggongvirae</taxon>
        <taxon>Uroviricota</taxon>
        <taxon>Caudoviricetes</taxon>
        <taxon>Farahnazvirus</taxon>
        <taxon>Farahnazvirus ISF9</taxon>
    </lineage>
</organism>
<gene>
    <name evidence="1" type="ORF">ISF9_065</name>
</gene>
<accession>W8NNL7</accession>
<sequence length="78" mass="8452">MGLHGPPDDSVGDDASDGAVRVVLTPVVLHLESGEQAAEVAGLGIGHDWTSTRMMRCPRPWWTRMSPASLDAATLRRW</sequence>
<reference evidence="1 2" key="1">
    <citation type="journal article" date="2014" name="Arch. Virol.">
        <title>Complete genome sequence of a novel phage, vB_MoxS-ISF9, infecting methylotrophic Microbacterium: first report of a virulent Microbacterium phage.</title>
        <authorList>
            <person name="Zamani I."/>
            <person name="Bouzari M."/>
            <person name="Emtiazi G."/>
            <person name="Ghasemi S.M."/>
            <person name="Chang H.I."/>
        </authorList>
    </citation>
    <scope>NUCLEOTIDE SEQUENCE [LARGE SCALE GENOMIC DNA]</scope>
</reference>
<evidence type="ECO:0000313" key="1">
    <source>
        <dbReference type="EMBL" id="AHL18535.1"/>
    </source>
</evidence>
<dbReference type="Proteomes" id="UP000019700">
    <property type="component" value="Genome"/>
</dbReference>